<reference evidence="2 3" key="1">
    <citation type="submission" date="2011-08" db="EMBL/GenBank/DDBJ databases">
        <title>The Genome Sequence of Eubacteriaceae bacterium CM5.</title>
        <authorList>
            <consortium name="The Broad Institute Genome Sequencing Platform"/>
            <person name="Earl A."/>
            <person name="Ward D."/>
            <person name="Feldgarden M."/>
            <person name="Gevers D."/>
            <person name="Sizova M."/>
            <person name="Hazen A."/>
            <person name="Epstein S."/>
            <person name="Young S.K."/>
            <person name="Zeng Q."/>
            <person name="Gargeya S."/>
            <person name="Fitzgerald M."/>
            <person name="Haas B."/>
            <person name="Abouelleil A."/>
            <person name="Alvarado L."/>
            <person name="Arachchi H.M."/>
            <person name="Berlin A."/>
            <person name="Brown A."/>
            <person name="Chapman S.B."/>
            <person name="Chen Z."/>
            <person name="Dunbar C."/>
            <person name="Freedman E."/>
            <person name="Gearin G."/>
            <person name="Gellesch M."/>
            <person name="Goldberg J."/>
            <person name="Griggs A."/>
            <person name="Gujja S."/>
            <person name="Heiman D."/>
            <person name="Howarth C."/>
            <person name="Larson L."/>
            <person name="Lui A."/>
            <person name="MacDonald P.J.P."/>
            <person name="Montmayeur A."/>
            <person name="Murphy C."/>
            <person name="Neiman D."/>
            <person name="Pearson M."/>
            <person name="Priest M."/>
            <person name="Roberts A."/>
            <person name="Saif S."/>
            <person name="Shea T."/>
            <person name="Shenoy N."/>
            <person name="Sisk P."/>
            <person name="Stolte C."/>
            <person name="Sykes S."/>
            <person name="Wortman J."/>
            <person name="Nusbaum C."/>
            <person name="Birren B."/>
        </authorList>
    </citation>
    <scope>NUCLEOTIDE SEQUENCE [LARGE SCALE GENOMIC DNA]</scope>
    <source>
        <strain evidence="2 3">CM5</strain>
    </source>
</reference>
<comment type="caution">
    <text evidence="2">The sequence shown here is derived from an EMBL/GenBank/DDBJ whole genome shotgun (WGS) entry which is preliminary data.</text>
</comment>
<proteinExistence type="predicted"/>
<dbReference type="EMBL" id="AFZG01000022">
    <property type="protein sequence ID" value="EHL19376.1"/>
    <property type="molecule type" value="Genomic_DNA"/>
</dbReference>
<evidence type="ECO:0000313" key="2">
    <source>
        <dbReference type="EMBL" id="EHL19376.1"/>
    </source>
</evidence>
<dbReference type="Gene3D" id="1.10.260.40">
    <property type="entry name" value="lambda repressor-like DNA-binding domains"/>
    <property type="match status" value="1"/>
</dbReference>
<evidence type="ECO:0000259" key="1">
    <source>
        <dbReference type="PROSITE" id="PS50943"/>
    </source>
</evidence>
<accession>G9XCI3</accession>
<dbReference type="AlphaFoldDB" id="G9XCI3"/>
<dbReference type="InterPro" id="IPR001387">
    <property type="entry name" value="Cro/C1-type_HTH"/>
</dbReference>
<dbReference type="SUPFAM" id="SSF47413">
    <property type="entry name" value="lambda repressor-like DNA-binding domains"/>
    <property type="match status" value="1"/>
</dbReference>
<organism evidence="2 3">
    <name type="scientific">Peptoanaerobacter stomatis</name>
    <dbReference type="NCBI Taxonomy" id="796937"/>
    <lineage>
        <taxon>Bacteria</taxon>
        <taxon>Bacillati</taxon>
        <taxon>Bacillota</taxon>
        <taxon>Clostridia</taxon>
        <taxon>Peptostreptococcales</taxon>
        <taxon>Filifactoraceae</taxon>
        <taxon>Peptoanaerobacter</taxon>
    </lineage>
</organism>
<dbReference type="Pfam" id="PF13443">
    <property type="entry name" value="HTH_26"/>
    <property type="match status" value="1"/>
</dbReference>
<sequence length="65" mass="7564">MNFNLLKGKIKEKAYTQKDISEQIGISLQSFNSKINGKRRFTLDEVVSICKILKIEDPNQIFFNQ</sequence>
<feature type="domain" description="HTH cro/C1-type" evidence="1">
    <location>
        <begin position="6"/>
        <end position="61"/>
    </location>
</feature>
<dbReference type="PROSITE" id="PS50943">
    <property type="entry name" value="HTH_CROC1"/>
    <property type="match status" value="1"/>
</dbReference>
<dbReference type="HOGENOM" id="CLU_066192_46_1_9"/>
<gene>
    <name evidence="2" type="ORF">HMPREF9628_01560</name>
</gene>
<dbReference type="InterPro" id="IPR010982">
    <property type="entry name" value="Lambda_DNA-bd_dom_sf"/>
</dbReference>
<dbReference type="CDD" id="cd00093">
    <property type="entry name" value="HTH_XRE"/>
    <property type="match status" value="1"/>
</dbReference>
<dbReference type="Proteomes" id="UP000003379">
    <property type="component" value="Unassembled WGS sequence"/>
</dbReference>
<evidence type="ECO:0000313" key="3">
    <source>
        <dbReference type="Proteomes" id="UP000003379"/>
    </source>
</evidence>
<name>G9XCI3_9FIRM</name>
<dbReference type="GO" id="GO:0003677">
    <property type="term" value="F:DNA binding"/>
    <property type="evidence" value="ECO:0007669"/>
    <property type="project" value="InterPro"/>
</dbReference>
<protein>
    <recommendedName>
        <fullName evidence="1">HTH cro/C1-type domain-containing protein</fullName>
    </recommendedName>
</protein>
<dbReference type="RefSeq" id="WP_009529510.1">
    <property type="nucleotide sequence ID" value="NZ_JBQNBP010000095.1"/>
</dbReference>